<accession>A0ABX8B1K4</accession>
<sequence length="1059" mass="114470">MTSRQRASIVTTPWRSVRRGTWLLAFVVAGLLACRQPSLTSQPDVWQSLRQWPVTSPHGFRLSGAPAPPSGTTARLDLDQTTRLTAAVATATTLEPAACTHALLWRDLAAGEIHLARRRLTSPHPAPHPATADWSNDAAIVQSEWGLRHGRPEDFEAALKALNHAPATRDHARTAHFNRALLFQHLGLARRAEAEWRHYLDEEHDGAWAAVARQHLDDLTRQPPDLSHLQDTLAGLVDNPETPEAQSFFTHHLGALLDGTGALAEAFVTSGASTRLKQLHCLAQQTRQRAGDLWATDLAQVIARLRDTEQAAPWLAARQDLRQARQRYPIEGQPTAAEPLYARARQTFLAVGDLASAAEAELGLVYCAVQRPETAPLDRLSAALLSTARSRHYARLEGQTLRVRAQLALRQSRPALAVTHCQSALATFQMLSDWEETQRTLLILSDAHEHQGNAPAALLTLRQLLQTGRQRGTNPRRYSQACAFAARTCAAAGAFELGLAFAEEARAAAAGQTFPAFQLDAETLLAVLNIKSGRLAAAAAALDRAAGVLERVDDPRVRRVLALDYLPTAAWCRMALGEPVAALQLCTAAAENLRTGQHDAYWPLVESVRSAAHLALGNARSAEAALEAGIRWLETTRLRLTQTPDRQRFFHRQAELYERLAALRLKRGQVTEAFACLEQARARTLLDRRRQATGNPGASSPLPATGAAFIRALQVRLPEQVIVLAYAVGDEQTESFVLTRRDLRHTTLATGGAQLARDIHSLNGLLTDVTSDISHIRHIGQQLYATLIAPLKCSWTASTRLVIIPDGPLYSLPWAAICDAEGRWLAQQVPFSMCPSVATLVQALEQAREKDAPPAREPPTGTALVAADPDLSAAAEAHDLPPLSGARDELLCLQSILGPGVTLTGSEVTKARLMAALPQTHLAHLAVHGRAEPDAPLRSALHLTATAEDDGQLTAAEVYECSFPQLRLVVLSACESALGAALRGEGATGLGQAFLAAGASSVVATLARTDDHFMRDLMCAFHRARQAGASPAVALQQAWRAAPAHHPARWANVVLLGAP</sequence>
<dbReference type="PROSITE" id="PS51257">
    <property type="entry name" value="PROKAR_LIPOPROTEIN"/>
    <property type="match status" value="1"/>
</dbReference>
<proteinExistence type="predicted"/>
<dbReference type="InterPro" id="IPR011990">
    <property type="entry name" value="TPR-like_helical_dom_sf"/>
</dbReference>
<dbReference type="Pfam" id="PF12770">
    <property type="entry name" value="CHAT"/>
    <property type="match status" value="1"/>
</dbReference>
<feature type="domain" description="CHAT" evidence="1">
    <location>
        <begin position="779"/>
        <end position="1057"/>
    </location>
</feature>
<dbReference type="InterPro" id="IPR024983">
    <property type="entry name" value="CHAT_dom"/>
</dbReference>
<dbReference type="SUPFAM" id="SSF48452">
    <property type="entry name" value="TPR-like"/>
    <property type="match status" value="1"/>
</dbReference>
<keyword evidence="3" id="KW-1185">Reference proteome</keyword>
<evidence type="ECO:0000313" key="3">
    <source>
        <dbReference type="Proteomes" id="UP000677668"/>
    </source>
</evidence>
<organism evidence="2 3">
    <name type="scientific">Chloracidobacterium sp. N</name>
    <dbReference type="NCBI Taxonomy" id="2821540"/>
    <lineage>
        <taxon>Bacteria</taxon>
        <taxon>Pseudomonadati</taxon>
        <taxon>Acidobacteriota</taxon>
        <taxon>Terriglobia</taxon>
        <taxon>Terriglobales</taxon>
        <taxon>Acidobacteriaceae</taxon>
        <taxon>Chloracidobacterium</taxon>
        <taxon>Chloracidobacterium aggregatum</taxon>
    </lineage>
</organism>
<evidence type="ECO:0000259" key="1">
    <source>
        <dbReference type="Pfam" id="PF12770"/>
    </source>
</evidence>
<gene>
    <name evidence="2" type="ORF">J8C05_08365</name>
</gene>
<dbReference type="Proteomes" id="UP000677668">
    <property type="component" value="Chromosome 1"/>
</dbReference>
<dbReference type="RefSeq" id="WP_211421767.1">
    <property type="nucleotide sequence ID" value="NZ_CP072642.1"/>
</dbReference>
<dbReference type="EMBL" id="CP072642">
    <property type="protein sequence ID" value="QUV93381.1"/>
    <property type="molecule type" value="Genomic_DNA"/>
</dbReference>
<dbReference type="Gene3D" id="1.25.40.10">
    <property type="entry name" value="Tetratricopeptide repeat domain"/>
    <property type="match status" value="2"/>
</dbReference>
<evidence type="ECO:0000313" key="2">
    <source>
        <dbReference type="EMBL" id="QUV93381.1"/>
    </source>
</evidence>
<protein>
    <submittedName>
        <fullName evidence="2">CHAT domain-containing protein</fullName>
    </submittedName>
</protein>
<name>A0ABX8B1K4_9BACT</name>
<dbReference type="PANTHER" id="PTHR10098">
    <property type="entry name" value="RAPSYN-RELATED"/>
    <property type="match status" value="1"/>
</dbReference>
<reference evidence="2 3" key="1">
    <citation type="submission" date="2021-03" db="EMBL/GenBank/DDBJ databases">
        <title>Genomic and phenotypic characterization of Chloracidobacterium isolates provides evidence for multiple species.</title>
        <authorList>
            <person name="Saini M.K."/>
            <person name="Costas A.M.G."/>
            <person name="Tank M."/>
            <person name="Bryant D.A."/>
        </authorList>
    </citation>
    <scope>NUCLEOTIDE SEQUENCE [LARGE SCALE GENOMIC DNA]</scope>
    <source>
        <strain evidence="2 3">N</strain>
    </source>
</reference>